<evidence type="ECO:0000313" key="2">
    <source>
        <dbReference type="Proteomes" id="UP000215148"/>
    </source>
</evidence>
<dbReference type="AlphaFoldDB" id="A0A223MXJ4"/>
<reference evidence="1 2" key="1">
    <citation type="submission" date="2017-08" db="EMBL/GenBank/DDBJ databases">
        <title>The Vibrio qinghaiensis sp.-Q67 is a luminous bacteria isolated firstly from Qinghai lake, Qinghai province, China, which has been proved to be very sensitive to detect environmental and food pollutants. Therefore, complete genome analysis of V. qinghaiensis sp.-Q67 highlights the potential application of this strain on detection of hazards in the contaminated environments.</title>
        <authorList>
            <person name="Gong L."/>
        </authorList>
    </citation>
    <scope>NUCLEOTIDE SEQUENCE [LARGE SCALE GENOMIC DNA]</scope>
    <source>
        <strain evidence="1 2">Q67</strain>
    </source>
</reference>
<accession>A0A223MXJ4</accession>
<evidence type="ECO:0000313" key="1">
    <source>
        <dbReference type="EMBL" id="ASU22286.1"/>
    </source>
</evidence>
<name>A0A223MXJ4_9VIBR</name>
<dbReference type="Proteomes" id="UP000215148">
    <property type="component" value="Chromosome 1"/>
</dbReference>
<dbReference type="EMBL" id="CP022741">
    <property type="protein sequence ID" value="ASU22286.1"/>
    <property type="molecule type" value="Genomic_DNA"/>
</dbReference>
<keyword evidence="2" id="KW-1185">Reference proteome</keyword>
<sequence>MEWDDLLHKWQIEEADIYLLHRQRRFLPERTQAFIDYIIKHCSRFAFSYWRA</sequence>
<gene>
    <name evidence="1" type="ORF">CCZ37_06655</name>
</gene>
<dbReference type="KEGG" id="vqi:CCZ37_06655"/>
<dbReference type="Gene3D" id="3.40.190.290">
    <property type="match status" value="1"/>
</dbReference>
<protein>
    <submittedName>
        <fullName evidence="1">Transcriptional regulator</fullName>
    </submittedName>
</protein>
<organism evidence="1 2">
    <name type="scientific">Vibrio qinghaiensis</name>
    <dbReference type="NCBI Taxonomy" id="2025808"/>
    <lineage>
        <taxon>Bacteria</taxon>
        <taxon>Pseudomonadati</taxon>
        <taxon>Pseudomonadota</taxon>
        <taxon>Gammaproteobacteria</taxon>
        <taxon>Vibrionales</taxon>
        <taxon>Vibrionaceae</taxon>
        <taxon>Vibrio</taxon>
    </lineage>
</organism>
<dbReference type="SUPFAM" id="SSF53850">
    <property type="entry name" value="Periplasmic binding protein-like II"/>
    <property type="match status" value="1"/>
</dbReference>
<proteinExistence type="predicted"/>